<keyword evidence="1" id="KW-0547">Nucleotide-binding</keyword>
<comment type="caution">
    <text evidence="4">The sequence shown here is derived from an EMBL/GenBank/DDBJ whole genome shotgun (WGS) entry which is preliminary data.</text>
</comment>
<sequence length="375" mass="39938">MASATDSTSSADQARRSERRRRAERFRDPSDPSRRLIARFDSIDWSAPEEYSTFKSNNILLLDAAKKGKAGILEVHKGYRTFTRNGRVIGGFHQLTTSLTSDLAKTVMRSRALVKDCLESASVPTPVGRGFSVRDLQGARDYMAGLGGSVTVKPQAGRHGDGISTDVSSHQELAHAWESAQPQEKSPLWRAKNLLVEQFVPGADLRVYVVGEAVVGALARLPLFIVGDGRSTVATLARDAVAARGRNAFLAESPPDISADALADLGLDPLVTLPVGEVRDISGTSNPKAGGVTLDVTAMLSAPLRRLAVDALWAVPGLPAGGVDLRVSDLSETAEAVVTDVTDSADMSLHRYPTFGTWRSPAPAVISRMLADSAA</sequence>
<reference evidence="4 5" key="1">
    <citation type="submission" date="2019-03" db="EMBL/GenBank/DDBJ databases">
        <title>Genomic Encyclopedia of Type Strains, Phase III (KMG-III): the genomes of soil and plant-associated and newly described type strains.</title>
        <authorList>
            <person name="Whitman W."/>
        </authorList>
    </citation>
    <scope>NUCLEOTIDE SEQUENCE [LARGE SCALE GENOMIC DNA]</scope>
    <source>
        <strain evidence="4 5">DSM 27373</strain>
    </source>
</reference>
<evidence type="ECO:0000259" key="3">
    <source>
        <dbReference type="PROSITE" id="PS50975"/>
    </source>
</evidence>
<evidence type="ECO:0000256" key="2">
    <source>
        <dbReference type="SAM" id="MobiDB-lite"/>
    </source>
</evidence>
<dbReference type="Proteomes" id="UP000294506">
    <property type="component" value="Unassembled WGS sequence"/>
</dbReference>
<dbReference type="GO" id="GO:0046872">
    <property type="term" value="F:metal ion binding"/>
    <property type="evidence" value="ECO:0007669"/>
    <property type="project" value="InterPro"/>
</dbReference>
<dbReference type="PROSITE" id="PS50975">
    <property type="entry name" value="ATP_GRASP"/>
    <property type="match status" value="1"/>
</dbReference>
<evidence type="ECO:0000256" key="1">
    <source>
        <dbReference type="PROSITE-ProRule" id="PRU00409"/>
    </source>
</evidence>
<dbReference type="AlphaFoldDB" id="A0A4R7G3W4"/>
<keyword evidence="1" id="KW-0067">ATP-binding</keyword>
<feature type="compositionally biased region" description="Low complexity" evidence="2">
    <location>
        <begin position="1"/>
        <end position="12"/>
    </location>
</feature>
<proteinExistence type="predicted"/>
<feature type="domain" description="ATP-grasp" evidence="3">
    <location>
        <begin position="115"/>
        <end position="370"/>
    </location>
</feature>
<accession>A0A4R7G3W4</accession>
<feature type="region of interest" description="Disordered" evidence="2">
    <location>
        <begin position="1"/>
        <end position="31"/>
    </location>
</feature>
<dbReference type="SUPFAM" id="SSF56059">
    <property type="entry name" value="Glutathione synthetase ATP-binding domain-like"/>
    <property type="match status" value="1"/>
</dbReference>
<keyword evidence="4" id="KW-0436">Ligase</keyword>
<dbReference type="Gene3D" id="3.30.470.20">
    <property type="entry name" value="ATP-grasp fold, B domain"/>
    <property type="match status" value="1"/>
</dbReference>
<dbReference type="GO" id="GO:0016874">
    <property type="term" value="F:ligase activity"/>
    <property type="evidence" value="ECO:0007669"/>
    <property type="project" value="UniProtKB-KW"/>
</dbReference>
<organism evidence="4 5">
    <name type="scientific">Nesterenkonia aurantiaca</name>
    <dbReference type="NCBI Taxonomy" id="1436010"/>
    <lineage>
        <taxon>Bacteria</taxon>
        <taxon>Bacillati</taxon>
        <taxon>Actinomycetota</taxon>
        <taxon>Actinomycetes</taxon>
        <taxon>Micrococcales</taxon>
        <taxon>Micrococcaceae</taxon>
        <taxon>Nesterenkonia</taxon>
    </lineage>
</organism>
<evidence type="ECO:0000313" key="5">
    <source>
        <dbReference type="Proteomes" id="UP000294506"/>
    </source>
</evidence>
<keyword evidence="5" id="KW-1185">Reference proteome</keyword>
<evidence type="ECO:0000313" key="4">
    <source>
        <dbReference type="EMBL" id="TDS86084.1"/>
    </source>
</evidence>
<dbReference type="EMBL" id="SOAN01000004">
    <property type="protein sequence ID" value="TDS86084.1"/>
    <property type="molecule type" value="Genomic_DNA"/>
</dbReference>
<dbReference type="GO" id="GO:0005524">
    <property type="term" value="F:ATP binding"/>
    <property type="evidence" value="ECO:0007669"/>
    <property type="project" value="UniProtKB-UniRule"/>
</dbReference>
<name>A0A4R7G3W4_9MICC</name>
<protein>
    <submittedName>
        <fullName evidence="4">D-alanine-D-alanine ligase-like ATP-grasp enzyme</fullName>
    </submittedName>
</protein>
<gene>
    <name evidence="4" type="ORF">EV640_104106</name>
</gene>
<dbReference type="InterPro" id="IPR011761">
    <property type="entry name" value="ATP-grasp"/>
</dbReference>